<evidence type="ECO:0000313" key="11">
    <source>
        <dbReference type="EMBL" id="CAD9449544.1"/>
    </source>
</evidence>
<reference evidence="11" key="1">
    <citation type="submission" date="2021-01" db="EMBL/GenBank/DDBJ databases">
        <authorList>
            <person name="Corre E."/>
            <person name="Pelletier E."/>
            <person name="Niang G."/>
            <person name="Scheremetjew M."/>
            <person name="Finn R."/>
            <person name="Kale V."/>
            <person name="Holt S."/>
            <person name="Cochrane G."/>
            <person name="Meng A."/>
            <person name="Brown T."/>
            <person name="Cohen L."/>
        </authorList>
    </citation>
    <scope>NUCLEOTIDE SEQUENCE</scope>
    <source>
        <strain evidence="11">CCMP2222</strain>
    </source>
</reference>
<dbReference type="PANTHER" id="PTHR11003">
    <property type="entry name" value="POTASSIUM CHANNEL, SUBFAMILY K"/>
    <property type="match status" value="1"/>
</dbReference>
<keyword evidence="3 8" id="KW-0812">Transmembrane</keyword>
<accession>A0A7S2DC01</accession>
<evidence type="ECO:0000256" key="1">
    <source>
        <dbReference type="ARBA" id="ARBA00004141"/>
    </source>
</evidence>
<dbReference type="GO" id="GO:0030322">
    <property type="term" value="P:stabilization of membrane potential"/>
    <property type="evidence" value="ECO:0007669"/>
    <property type="project" value="TreeGrafter"/>
</dbReference>
<dbReference type="InterPro" id="IPR013099">
    <property type="entry name" value="K_chnl_dom"/>
</dbReference>
<gene>
    <name evidence="11" type="ORF">AAND1436_LOCUS24192</name>
</gene>
<name>A0A7S2DC01_9DINO</name>
<dbReference type="PANTHER" id="PTHR11003:SF291">
    <property type="entry name" value="IP11374P"/>
    <property type="match status" value="1"/>
</dbReference>
<dbReference type="EMBL" id="HBGQ01049647">
    <property type="protein sequence ID" value="CAD9449544.1"/>
    <property type="molecule type" value="Transcribed_RNA"/>
</dbReference>
<dbReference type="SUPFAM" id="SSF81324">
    <property type="entry name" value="Voltage-gated potassium channels"/>
    <property type="match status" value="1"/>
</dbReference>
<keyword evidence="7" id="KW-0407">Ion channel</keyword>
<proteinExistence type="predicted"/>
<organism evidence="11">
    <name type="scientific">Alexandrium andersonii</name>
    <dbReference type="NCBI Taxonomy" id="327968"/>
    <lineage>
        <taxon>Eukaryota</taxon>
        <taxon>Sar</taxon>
        <taxon>Alveolata</taxon>
        <taxon>Dinophyceae</taxon>
        <taxon>Gonyaulacales</taxon>
        <taxon>Pyrocystaceae</taxon>
        <taxon>Alexandrium</taxon>
    </lineage>
</organism>
<keyword evidence="5" id="KW-0406">Ion transport</keyword>
<evidence type="ECO:0000256" key="6">
    <source>
        <dbReference type="ARBA" id="ARBA00023136"/>
    </source>
</evidence>
<evidence type="ECO:0000256" key="7">
    <source>
        <dbReference type="ARBA" id="ARBA00023303"/>
    </source>
</evidence>
<dbReference type="GO" id="GO:0022841">
    <property type="term" value="F:potassium ion leak channel activity"/>
    <property type="evidence" value="ECO:0007669"/>
    <property type="project" value="TreeGrafter"/>
</dbReference>
<protein>
    <recommendedName>
        <fullName evidence="10">Potassium channel domain-containing protein</fullName>
    </recommendedName>
</protein>
<evidence type="ECO:0000256" key="8">
    <source>
        <dbReference type="SAM" id="Phobius"/>
    </source>
</evidence>
<evidence type="ECO:0000256" key="9">
    <source>
        <dbReference type="SAM" id="SignalP"/>
    </source>
</evidence>
<evidence type="ECO:0000256" key="2">
    <source>
        <dbReference type="ARBA" id="ARBA00022448"/>
    </source>
</evidence>
<comment type="subcellular location">
    <subcellularLocation>
        <location evidence="1">Membrane</location>
        <topology evidence="1">Multi-pass membrane protein</topology>
    </subcellularLocation>
</comment>
<sequence>MTCFLAVFGCAVVAQAANTGIMDFTQGLLLRLERLLAPRGSKAAMSRTQARLGSLLCLFTVLIGAIVFIGKNMLGLATWHDSFYFSIVTLTTVGFGDMVPSEPSHRLWMSLLMMVGVPVFAASLGSVVEALSLEADEKEDAASEATPSASKPIALEAFRDTLHRGAALPIVQREDYLAYTLVQKGMVKMEDIWEAWDEFRQISKVREVRA</sequence>
<dbReference type="Gene3D" id="1.10.287.70">
    <property type="match status" value="1"/>
</dbReference>
<keyword evidence="9" id="KW-0732">Signal</keyword>
<dbReference type="GO" id="GO:0005886">
    <property type="term" value="C:plasma membrane"/>
    <property type="evidence" value="ECO:0007669"/>
    <property type="project" value="TreeGrafter"/>
</dbReference>
<dbReference type="Pfam" id="PF07885">
    <property type="entry name" value="Ion_trans_2"/>
    <property type="match status" value="1"/>
</dbReference>
<evidence type="ECO:0000256" key="4">
    <source>
        <dbReference type="ARBA" id="ARBA00022989"/>
    </source>
</evidence>
<keyword evidence="2" id="KW-0813">Transport</keyword>
<feature type="transmembrane region" description="Helical" evidence="8">
    <location>
        <begin position="107"/>
        <end position="128"/>
    </location>
</feature>
<evidence type="ECO:0000256" key="3">
    <source>
        <dbReference type="ARBA" id="ARBA00022692"/>
    </source>
</evidence>
<keyword evidence="6 8" id="KW-0472">Membrane</keyword>
<dbReference type="InterPro" id="IPR003280">
    <property type="entry name" value="2pore_dom_K_chnl"/>
</dbReference>
<feature type="domain" description="Potassium channel" evidence="10">
    <location>
        <begin position="56"/>
        <end position="131"/>
    </location>
</feature>
<keyword evidence="4 8" id="KW-1133">Transmembrane helix</keyword>
<feature type="chain" id="PRO_5031130622" description="Potassium channel domain-containing protein" evidence="9">
    <location>
        <begin position="17"/>
        <end position="210"/>
    </location>
</feature>
<evidence type="ECO:0000259" key="10">
    <source>
        <dbReference type="Pfam" id="PF07885"/>
    </source>
</evidence>
<feature type="signal peptide" evidence="9">
    <location>
        <begin position="1"/>
        <end position="16"/>
    </location>
</feature>
<evidence type="ECO:0000256" key="5">
    <source>
        <dbReference type="ARBA" id="ARBA00023065"/>
    </source>
</evidence>
<feature type="transmembrane region" description="Helical" evidence="8">
    <location>
        <begin position="52"/>
        <end position="70"/>
    </location>
</feature>
<dbReference type="GO" id="GO:0015271">
    <property type="term" value="F:outward rectifier potassium channel activity"/>
    <property type="evidence" value="ECO:0007669"/>
    <property type="project" value="TreeGrafter"/>
</dbReference>
<dbReference type="AlphaFoldDB" id="A0A7S2DC01"/>